<dbReference type="InterPro" id="IPR001544">
    <property type="entry name" value="Aminotrans_IV"/>
</dbReference>
<dbReference type="Gene3D" id="3.30.470.10">
    <property type="match status" value="1"/>
</dbReference>
<dbReference type="FunFam" id="3.30.470.10:FF:000028">
    <property type="entry name" value="Aminodeoxychorismate lyase"/>
    <property type="match status" value="1"/>
</dbReference>
<name>O67538_AQUAE</name>
<comment type="similarity">
    <text evidence="2">Belongs to the class-IV pyridoxal-phosphate-dependent aminotransferase family.</text>
</comment>
<evidence type="ECO:0000256" key="1">
    <source>
        <dbReference type="ARBA" id="ARBA00001933"/>
    </source>
</evidence>
<dbReference type="Pfam" id="PF01063">
    <property type="entry name" value="Aminotran_4"/>
    <property type="match status" value="1"/>
</dbReference>
<dbReference type="PANTHER" id="PTHR42743">
    <property type="entry name" value="AMINO-ACID AMINOTRANSFERASE"/>
    <property type="match status" value="1"/>
</dbReference>
<gene>
    <name evidence="4" type="primary">pabC</name>
    <name evidence="4" type="ordered locus">aq_1606</name>
</gene>
<protein>
    <submittedName>
        <fullName evidence="4">Aminodeoxychorismate lyase</fullName>
    </submittedName>
</protein>
<evidence type="ECO:0000313" key="4">
    <source>
        <dbReference type="EMBL" id="AAC07498.1"/>
    </source>
</evidence>
<dbReference type="InterPro" id="IPR036038">
    <property type="entry name" value="Aminotransferase-like"/>
</dbReference>
<keyword evidence="3" id="KW-0663">Pyridoxal phosphate</keyword>
<dbReference type="AlphaFoldDB" id="O67538"/>
<dbReference type="GO" id="GO:0046394">
    <property type="term" value="P:carboxylic acid biosynthetic process"/>
    <property type="evidence" value="ECO:0007669"/>
    <property type="project" value="UniProtKB-ARBA"/>
</dbReference>
<dbReference type="PIR" id="H70438">
    <property type="entry name" value="H70438"/>
</dbReference>
<dbReference type="GO" id="GO:0008652">
    <property type="term" value="P:amino acid biosynthetic process"/>
    <property type="evidence" value="ECO:0007669"/>
    <property type="project" value="UniProtKB-ARBA"/>
</dbReference>
<dbReference type="GO" id="GO:0019752">
    <property type="term" value="P:carboxylic acid metabolic process"/>
    <property type="evidence" value="ECO:0000318"/>
    <property type="project" value="GO_Central"/>
</dbReference>
<dbReference type="CDD" id="cd00449">
    <property type="entry name" value="PLPDE_IV"/>
    <property type="match status" value="1"/>
</dbReference>
<dbReference type="PANTHER" id="PTHR42743:SF5">
    <property type="entry name" value="AMINODEOXYCHORISMATE LYASE"/>
    <property type="match status" value="1"/>
</dbReference>
<dbReference type="InterPro" id="IPR050571">
    <property type="entry name" value="Class-IV_PLP-Dep_Aminotrnsfr"/>
</dbReference>
<dbReference type="FunFam" id="3.20.10.10:FF:000002">
    <property type="entry name" value="D-alanine aminotransferase"/>
    <property type="match status" value="1"/>
</dbReference>
<evidence type="ECO:0000256" key="3">
    <source>
        <dbReference type="ARBA" id="ARBA00022898"/>
    </source>
</evidence>
<dbReference type="KEGG" id="aae:aq_1606"/>
<accession>O67538</accession>
<organism evidence="4 5">
    <name type="scientific">Aquifex aeolicus (strain VF5)</name>
    <dbReference type="NCBI Taxonomy" id="224324"/>
    <lineage>
        <taxon>Bacteria</taxon>
        <taxon>Pseudomonadati</taxon>
        <taxon>Aquificota</taxon>
        <taxon>Aquificia</taxon>
        <taxon>Aquificales</taxon>
        <taxon>Aquificaceae</taxon>
        <taxon>Aquifex</taxon>
    </lineage>
</organism>
<dbReference type="SUPFAM" id="SSF56752">
    <property type="entry name" value="D-aminoacid aminotransferase-like PLP-dependent enzymes"/>
    <property type="match status" value="1"/>
</dbReference>
<keyword evidence="4" id="KW-0456">Lyase</keyword>
<evidence type="ECO:0000313" key="5">
    <source>
        <dbReference type="Proteomes" id="UP000000798"/>
    </source>
</evidence>
<dbReference type="Proteomes" id="UP000000798">
    <property type="component" value="Chromosome"/>
</dbReference>
<dbReference type="GO" id="GO:0016829">
    <property type="term" value="F:lyase activity"/>
    <property type="evidence" value="ECO:0007669"/>
    <property type="project" value="UniProtKB-KW"/>
</dbReference>
<dbReference type="Gene3D" id="3.20.10.10">
    <property type="entry name" value="D-amino Acid Aminotransferase, subunit A, domain 2"/>
    <property type="match status" value="1"/>
</dbReference>
<dbReference type="STRING" id="224324.aq_1606"/>
<dbReference type="eggNOG" id="COG0115">
    <property type="taxonomic scope" value="Bacteria"/>
</dbReference>
<sequence>MNRTLQYGEGLFETILWEGENYKLRKHYERLKNSANFFGFPYPSYKEFLGEIQEATKGKKGLYVKFLVAYRGSDYYGDLPEEYEIKVYTRELPKIPKSVKLCISEVRKHSKNPLIYHKTTSFFLNTYTKREAKAKGFYDAVILNEKEYITETSSANLLLYKDGRFYTPARESGLLWGTTLDILCEELEVREEKIKLDFLSSCESVFILNSLLLVVPVSEIEGKVFKVDEELTRELREALKKLSNK</sequence>
<evidence type="ECO:0000256" key="2">
    <source>
        <dbReference type="ARBA" id="ARBA00009320"/>
    </source>
</evidence>
<dbReference type="OrthoDB" id="9805628at2"/>
<proteinExistence type="inferred from homology"/>
<dbReference type="EMBL" id="AE000657">
    <property type="protein sequence ID" value="AAC07498.1"/>
    <property type="molecule type" value="Genomic_DNA"/>
</dbReference>
<dbReference type="InParanoid" id="O67538"/>
<dbReference type="EnsemblBacteria" id="AAC07498">
    <property type="protein sequence ID" value="AAC07498"/>
    <property type="gene ID" value="aq_1606"/>
</dbReference>
<dbReference type="HOGENOM" id="CLU_020844_2_0_0"/>
<dbReference type="RefSeq" id="WP_010881041.1">
    <property type="nucleotide sequence ID" value="NC_000918.1"/>
</dbReference>
<comment type="cofactor">
    <cofactor evidence="1">
        <name>pyridoxal 5'-phosphate</name>
        <dbReference type="ChEBI" id="CHEBI:597326"/>
    </cofactor>
</comment>
<dbReference type="InterPro" id="IPR043131">
    <property type="entry name" value="BCAT-like_N"/>
</dbReference>
<reference evidence="4 5" key="1">
    <citation type="journal article" date="1998" name="Nature">
        <title>The complete genome of the hyperthermophilic bacterium Aquifex aeolicus.</title>
        <authorList>
            <person name="Deckert G."/>
            <person name="Warren P.V."/>
            <person name="Gaasterland T."/>
            <person name="Young W.G."/>
            <person name="Lenox A.L."/>
            <person name="Graham D.E."/>
            <person name="Overbeek R."/>
            <person name="Snead M.A."/>
            <person name="Keller M."/>
            <person name="Aujay M."/>
            <person name="Huber R."/>
            <person name="Feldman R.A."/>
            <person name="Short J.M."/>
            <person name="Olson G.J."/>
            <person name="Swanson R.V."/>
        </authorList>
    </citation>
    <scope>NUCLEOTIDE SEQUENCE [LARGE SCALE GENOMIC DNA]</scope>
    <source>
        <strain evidence="4 5">VF5</strain>
    </source>
</reference>
<dbReference type="InterPro" id="IPR043132">
    <property type="entry name" value="BCAT-like_C"/>
</dbReference>
<keyword evidence="5" id="KW-1185">Reference proteome</keyword>